<name>A0A1M7KL78_9FIRM</name>
<organism evidence="2 3">
    <name type="scientific">Anaerosporobacter mobilis DSM 15930</name>
    <dbReference type="NCBI Taxonomy" id="1120996"/>
    <lineage>
        <taxon>Bacteria</taxon>
        <taxon>Bacillati</taxon>
        <taxon>Bacillota</taxon>
        <taxon>Clostridia</taxon>
        <taxon>Lachnospirales</taxon>
        <taxon>Lachnospiraceae</taxon>
        <taxon>Anaerosporobacter</taxon>
    </lineage>
</organism>
<proteinExistence type="predicted"/>
<keyword evidence="2" id="KW-0238">DNA-binding</keyword>
<evidence type="ECO:0000259" key="1">
    <source>
        <dbReference type="Pfam" id="PF00155"/>
    </source>
</evidence>
<dbReference type="GO" id="GO:0008483">
    <property type="term" value="F:transaminase activity"/>
    <property type="evidence" value="ECO:0007669"/>
    <property type="project" value="UniProtKB-KW"/>
</dbReference>
<keyword evidence="2" id="KW-0808">Transferase</keyword>
<dbReference type="Gene3D" id="3.90.1150.10">
    <property type="entry name" value="Aspartate Aminotransferase, domain 1"/>
    <property type="match status" value="1"/>
</dbReference>
<dbReference type="CDD" id="cd00609">
    <property type="entry name" value="AAT_like"/>
    <property type="match status" value="1"/>
</dbReference>
<dbReference type="InterPro" id="IPR036388">
    <property type="entry name" value="WH-like_DNA-bd_sf"/>
</dbReference>
<dbReference type="AlphaFoldDB" id="A0A1M7KL78"/>
<keyword evidence="3" id="KW-1185">Reference proteome</keyword>
<dbReference type="EMBL" id="FRCP01000014">
    <property type="protein sequence ID" value="SHM66129.1"/>
    <property type="molecule type" value="Genomic_DNA"/>
</dbReference>
<evidence type="ECO:0000313" key="3">
    <source>
        <dbReference type="Proteomes" id="UP000184038"/>
    </source>
</evidence>
<dbReference type="Pfam" id="PF00155">
    <property type="entry name" value="Aminotran_1_2"/>
    <property type="match status" value="1"/>
</dbReference>
<accession>A0A1M7KL78</accession>
<sequence>MERKLPSIRQLALELQCSRNSVIRAYMELEQQHKIYSIPQSGYYIMQEGICKVRVEECIDLISSNTDKRALPYREFAHCMNRAVEKYKEELFQYPNPQGFPSLCNTLVSVLRNRQVYVKKEQICITNGVQQAIDILFGMRLDSKKDTIVLEMPGYPLATEVASRNAWKIRYVRRDDEGIDMERLESYFKEGNVSYFYLMPRFQNPMGCCLADRQKKQIIELAVKYEVYIIEDDYLAELDIVQERLPLHYYDIDERVIYLAGFSKSFMPGLRIGAVCLPRVILDQFMSYKYPSDLGTSTYLQGTLEMFLINGMYERHCNKIREIYSEKMQICRLYYERYRDRMHARLKVPESGYYLWITSWKAINKYQVTWLVDELKKQGILVLNGEKFYPEKVDVSAIRICISNCTIEQMKMALELIFETIIELEEKVLN</sequence>
<reference evidence="2 3" key="1">
    <citation type="submission" date="2016-11" db="EMBL/GenBank/DDBJ databases">
        <authorList>
            <person name="Jaros S."/>
            <person name="Januszkiewicz K."/>
            <person name="Wedrychowicz H."/>
        </authorList>
    </citation>
    <scope>NUCLEOTIDE SEQUENCE [LARGE SCALE GENOMIC DNA]</scope>
    <source>
        <strain evidence="2 3">DSM 15930</strain>
    </source>
</reference>
<dbReference type="RefSeq" id="WP_084139266.1">
    <property type="nucleotide sequence ID" value="NZ_FRCP01000014.1"/>
</dbReference>
<dbReference type="InterPro" id="IPR015421">
    <property type="entry name" value="PyrdxlP-dep_Trfase_major"/>
</dbReference>
<dbReference type="SUPFAM" id="SSF46785">
    <property type="entry name" value="Winged helix' DNA-binding domain"/>
    <property type="match status" value="1"/>
</dbReference>
<dbReference type="InterPro" id="IPR015422">
    <property type="entry name" value="PyrdxlP-dep_Trfase_small"/>
</dbReference>
<dbReference type="GO" id="GO:0003677">
    <property type="term" value="F:DNA binding"/>
    <property type="evidence" value="ECO:0007669"/>
    <property type="project" value="UniProtKB-KW"/>
</dbReference>
<dbReference type="InterPro" id="IPR015424">
    <property type="entry name" value="PyrdxlP-dep_Trfase"/>
</dbReference>
<feature type="domain" description="Aminotransferase class I/classII large" evidence="1">
    <location>
        <begin position="86"/>
        <end position="416"/>
    </location>
</feature>
<dbReference type="SUPFAM" id="SSF53383">
    <property type="entry name" value="PLP-dependent transferases"/>
    <property type="match status" value="1"/>
</dbReference>
<evidence type="ECO:0000313" key="2">
    <source>
        <dbReference type="EMBL" id="SHM66129.1"/>
    </source>
</evidence>
<keyword evidence="2" id="KW-0032">Aminotransferase</keyword>
<dbReference type="InterPro" id="IPR051446">
    <property type="entry name" value="HTH_trans_reg/aminotransferase"/>
</dbReference>
<dbReference type="Gene3D" id="1.10.10.10">
    <property type="entry name" value="Winged helix-like DNA-binding domain superfamily/Winged helix DNA-binding domain"/>
    <property type="match status" value="1"/>
</dbReference>
<dbReference type="GO" id="GO:0030170">
    <property type="term" value="F:pyridoxal phosphate binding"/>
    <property type="evidence" value="ECO:0007669"/>
    <property type="project" value="InterPro"/>
</dbReference>
<dbReference type="InterPro" id="IPR004839">
    <property type="entry name" value="Aminotransferase_I/II_large"/>
</dbReference>
<gene>
    <name evidence="2" type="ORF">SAMN02746066_02794</name>
</gene>
<dbReference type="PANTHER" id="PTHR46577">
    <property type="entry name" value="HTH-TYPE TRANSCRIPTIONAL REGULATORY PROTEIN GABR"/>
    <property type="match status" value="1"/>
</dbReference>
<dbReference type="STRING" id="1120996.SAMN02746066_02794"/>
<dbReference type="PANTHER" id="PTHR46577:SF1">
    <property type="entry name" value="HTH-TYPE TRANSCRIPTIONAL REGULATORY PROTEIN GABR"/>
    <property type="match status" value="1"/>
</dbReference>
<protein>
    <submittedName>
        <fullName evidence="2">DNA-binding transcriptional regulator, MocR family, contains an aminotransferase domain</fullName>
    </submittedName>
</protein>
<dbReference type="InterPro" id="IPR036390">
    <property type="entry name" value="WH_DNA-bd_sf"/>
</dbReference>
<dbReference type="Proteomes" id="UP000184038">
    <property type="component" value="Unassembled WGS sequence"/>
</dbReference>
<dbReference type="OrthoDB" id="163333at2"/>
<dbReference type="Gene3D" id="3.40.640.10">
    <property type="entry name" value="Type I PLP-dependent aspartate aminotransferase-like (Major domain)"/>
    <property type="match status" value="1"/>
</dbReference>